<name>A0A4Z0HHV7_MYCPR</name>
<proteinExistence type="predicted"/>
<accession>A0A4Z0HHV7</accession>
<reference evidence="1 2" key="1">
    <citation type="submission" date="2018-12" db="EMBL/GenBank/DDBJ databases">
        <title>Draft genome sequences of Mycolicibacterium peregrinum isolated from a pig with lymphadenitis and from soil on the same Japanese pig farm.</title>
        <authorList>
            <person name="Komatsu T."/>
            <person name="Ohya K."/>
            <person name="Sawai K."/>
            <person name="Odoi J.O."/>
            <person name="Otsu K."/>
            <person name="Ota A."/>
            <person name="Ito T."/>
            <person name="Kawai M."/>
            <person name="Maruyama F."/>
        </authorList>
    </citation>
    <scope>NUCLEOTIDE SEQUENCE [LARGE SCALE GENOMIC DNA]</scope>
    <source>
        <strain evidence="1 2">138</strain>
    </source>
</reference>
<dbReference type="AlphaFoldDB" id="A0A4Z0HHV7"/>
<dbReference type="Proteomes" id="UP000297792">
    <property type="component" value="Unassembled WGS sequence"/>
</dbReference>
<dbReference type="RefSeq" id="WP_135361684.1">
    <property type="nucleotide sequence ID" value="NZ_RWJZ01000016.1"/>
</dbReference>
<organism evidence="1 2">
    <name type="scientific">Mycolicibacterium peregrinum</name>
    <name type="common">Mycobacterium peregrinum</name>
    <dbReference type="NCBI Taxonomy" id="43304"/>
    <lineage>
        <taxon>Bacteria</taxon>
        <taxon>Bacillati</taxon>
        <taxon>Actinomycetota</taxon>
        <taxon>Actinomycetes</taxon>
        <taxon>Mycobacteriales</taxon>
        <taxon>Mycobacteriaceae</taxon>
        <taxon>Mycolicibacterium</taxon>
    </lineage>
</organism>
<dbReference type="EMBL" id="RWKA01000018">
    <property type="protein sequence ID" value="TGB37882.1"/>
    <property type="molecule type" value="Genomic_DNA"/>
</dbReference>
<keyword evidence="2" id="KW-1185">Reference proteome</keyword>
<sequence>MSGTVDIQQLIDAVLPFCSESSAALFADSRVQEPGVTLEYVLASVAAQHVSVPADVMASLESAAKALGWPDLNASVARLRTLSAA</sequence>
<evidence type="ECO:0000313" key="2">
    <source>
        <dbReference type="Proteomes" id="UP000297792"/>
    </source>
</evidence>
<gene>
    <name evidence="1" type="ORF">EJD98_25365</name>
</gene>
<evidence type="ECO:0000313" key="1">
    <source>
        <dbReference type="EMBL" id="TGB37882.1"/>
    </source>
</evidence>
<protein>
    <submittedName>
        <fullName evidence="1">Uncharacterized protein</fullName>
    </submittedName>
</protein>
<comment type="caution">
    <text evidence="1">The sequence shown here is derived from an EMBL/GenBank/DDBJ whole genome shotgun (WGS) entry which is preliminary data.</text>
</comment>